<dbReference type="SUPFAM" id="SSF53098">
    <property type="entry name" value="Ribonuclease H-like"/>
    <property type="match status" value="1"/>
</dbReference>
<reference evidence="8 9" key="1">
    <citation type="journal article" date="2023" name="Mol. Biol. Evol.">
        <title>Genomics of Secondarily Temperate Adaptation in the Only Non-Antarctic Icefish.</title>
        <authorList>
            <person name="Rivera-Colon A.G."/>
            <person name="Rayamajhi N."/>
            <person name="Minhas B.F."/>
            <person name="Madrigal G."/>
            <person name="Bilyk K.T."/>
            <person name="Yoon V."/>
            <person name="Hune M."/>
            <person name="Gregory S."/>
            <person name="Cheng C.H.C."/>
            <person name="Catchen J.M."/>
        </authorList>
    </citation>
    <scope>NUCLEOTIDE SEQUENCE [LARGE SCALE GENOMIC DNA]</scope>
    <source>
        <tissue evidence="8">White muscle</tissue>
    </source>
</reference>
<feature type="domain" description="C3H1-type" evidence="7">
    <location>
        <begin position="153"/>
        <end position="181"/>
    </location>
</feature>
<accession>A0AAN8HRP8</accession>
<evidence type="ECO:0000256" key="6">
    <source>
        <dbReference type="SAM" id="MobiDB-lite"/>
    </source>
</evidence>
<evidence type="ECO:0000256" key="4">
    <source>
        <dbReference type="ARBA" id="ARBA00022833"/>
    </source>
</evidence>
<dbReference type="InterPro" id="IPR012337">
    <property type="entry name" value="RNaseH-like_sf"/>
</dbReference>
<evidence type="ECO:0000256" key="3">
    <source>
        <dbReference type="ARBA" id="ARBA00022771"/>
    </source>
</evidence>
<organism evidence="8 9">
    <name type="scientific">Champsocephalus gunnari</name>
    <name type="common">Mackerel icefish</name>
    <dbReference type="NCBI Taxonomy" id="52237"/>
    <lineage>
        <taxon>Eukaryota</taxon>
        <taxon>Metazoa</taxon>
        <taxon>Chordata</taxon>
        <taxon>Craniata</taxon>
        <taxon>Vertebrata</taxon>
        <taxon>Euteleostomi</taxon>
        <taxon>Actinopterygii</taxon>
        <taxon>Neopterygii</taxon>
        <taxon>Teleostei</taxon>
        <taxon>Neoteleostei</taxon>
        <taxon>Acanthomorphata</taxon>
        <taxon>Eupercaria</taxon>
        <taxon>Perciformes</taxon>
        <taxon>Notothenioidei</taxon>
        <taxon>Channichthyidae</taxon>
        <taxon>Champsocephalus</taxon>
    </lineage>
</organism>
<dbReference type="Pfam" id="PF04857">
    <property type="entry name" value="CAF1"/>
    <property type="match status" value="1"/>
</dbReference>
<dbReference type="GO" id="GO:0000175">
    <property type="term" value="F:3'-5'-RNA exonuclease activity"/>
    <property type="evidence" value="ECO:0007669"/>
    <property type="project" value="TreeGrafter"/>
</dbReference>
<evidence type="ECO:0000313" key="9">
    <source>
        <dbReference type="Proteomes" id="UP001331515"/>
    </source>
</evidence>
<dbReference type="InterPro" id="IPR036855">
    <property type="entry name" value="Znf_CCCH_sf"/>
</dbReference>
<evidence type="ECO:0000313" key="8">
    <source>
        <dbReference type="EMBL" id="KAK5921669.1"/>
    </source>
</evidence>
<dbReference type="GO" id="GO:0008270">
    <property type="term" value="F:zinc ion binding"/>
    <property type="evidence" value="ECO:0007669"/>
    <property type="project" value="UniProtKB-KW"/>
</dbReference>
<comment type="similarity">
    <text evidence="1">Belongs to the CAF1 family.</text>
</comment>
<dbReference type="AlphaFoldDB" id="A0AAN8HRP8"/>
<dbReference type="GO" id="GO:0034472">
    <property type="term" value="P:snRNA 3'-end processing"/>
    <property type="evidence" value="ECO:0007669"/>
    <property type="project" value="TreeGrafter"/>
</dbReference>
<dbReference type="PANTHER" id="PTHR15092">
    <property type="entry name" value="POLY A -SPECIFIC RIBONUCLEASE/TARGET OF EGR1, MEMBER 1"/>
    <property type="match status" value="1"/>
</dbReference>
<keyword evidence="2 5" id="KW-0479">Metal-binding</keyword>
<keyword evidence="9" id="KW-1185">Reference proteome</keyword>
<keyword evidence="4 5" id="KW-0862">Zinc</keyword>
<dbReference type="PROSITE" id="PS50103">
    <property type="entry name" value="ZF_C3H1"/>
    <property type="match status" value="1"/>
</dbReference>
<dbReference type="EMBL" id="JAURVH010001522">
    <property type="protein sequence ID" value="KAK5921669.1"/>
    <property type="molecule type" value="Genomic_DNA"/>
</dbReference>
<sequence>MPSDHEGNKLSNKTGNPIGPYAESDDRGVHIRALFTELLRARKPLVLHNGLIDMAFLYQSFYAHLPDRLTTFTADLSEMFPAGIYDTKYVTEFELRLTASYLKYAYKKCKLDSSRRGTSGGTEPHVQLHFCQYAGQMSSYVDYRVCPAVGSVEGQTDVCQRFSAFGWCPNGSECLLSHDTDLIILHDEKDLGNKRTKRKRRKVER</sequence>
<evidence type="ECO:0000256" key="2">
    <source>
        <dbReference type="ARBA" id="ARBA00022723"/>
    </source>
</evidence>
<dbReference type="InterPro" id="IPR036397">
    <property type="entry name" value="RNaseH_sf"/>
</dbReference>
<dbReference type="Gene3D" id="6.10.250.3220">
    <property type="match status" value="1"/>
</dbReference>
<feature type="region of interest" description="Disordered" evidence="6">
    <location>
        <begin position="1"/>
        <end position="23"/>
    </location>
</feature>
<keyword evidence="3 5" id="KW-0863">Zinc-finger</keyword>
<evidence type="ECO:0000256" key="1">
    <source>
        <dbReference type="ARBA" id="ARBA00008372"/>
    </source>
</evidence>
<dbReference type="GO" id="GO:0017069">
    <property type="term" value="F:snRNA binding"/>
    <property type="evidence" value="ECO:0007669"/>
    <property type="project" value="TreeGrafter"/>
</dbReference>
<dbReference type="InterPro" id="IPR051181">
    <property type="entry name" value="CAF1_poly(A)_ribonucleases"/>
</dbReference>
<evidence type="ECO:0000256" key="5">
    <source>
        <dbReference type="PROSITE-ProRule" id="PRU00723"/>
    </source>
</evidence>
<dbReference type="PANTHER" id="PTHR15092:SF37">
    <property type="entry name" value="TARGET OF EGR1 PROTEIN 1"/>
    <property type="match status" value="1"/>
</dbReference>
<gene>
    <name evidence="8" type="ORF">CgunFtcFv8_019015</name>
</gene>
<proteinExistence type="inferred from homology"/>
<dbReference type="GO" id="GO:0015030">
    <property type="term" value="C:Cajal body"/>
    <property type="evidence" value="ECO:0007669"/>
    <property type="project" value="TreeGrafter"/>
</dbReference>
<dbReference type="Pfam" id="PF00642">
    <property type="entry name" value="zf-CCCH"/>
    <property type="match status" value="1"/>
</dbReference>
<dbReference type="Proteomes" id="UP001331515">
    <property type="component" value="Unassembled WGS sequence"/>
</dbReference>
<evidence type="ECO:0000259" key="7">
    <source>
        <dbReference type="PROSITE" id="PS50103"/>
    </source>
</evidence>
<dbReference type="SUPFAM" id="SSF90229">
    <property type="entry name" value="CCCH zinc finger"/>
    <property type="match status" value="1"/>
</dbReference>
<protein>
    <recommendedName>
        <fullName evidence="7">C3H1-type domain-containing protein</fullName>
    </recommendedName>
</protein>
<dbReference type="InterPro" id="IPR006941">
    <property type="entry name" value="RNase_CAF1"/>
</dbReference>
<feature type="zinc finger region" description="C3H1-type" evidence="5">
    <location>
        <begin position="153"/>
        <end position="181"/>
    </location>
</feature>
<name>A0AAN8HRP8_CHAGU</name>
<comment type="caution">
    <text evidence="8">The sequence shown here is derived from an EMBL/GenBank/DDBJ whole genome shotgun (WGS) entry which is preliminary data.</text>
</comment>
<dbReference type="Gene3D" id="3.30.420.10">
    <property type="entry name" value="Ribonuclease H-like superfamily/Ribonuclease H"/>
    <property type="match status" value="1"/>
</dbReference>
<dbReference type="InterPro" id="IPR000571">
    <property type="entry name" value="Znf_CCCH"/>
</dbReference>